<sequence length="81" mass="9713">MEKFNTNYDGKIYLNYIPNENKMVEFIVNNERVMNLCVEFQFQRIAQKIIRELPSTLRTDEDFERGIEVLKKYVVFSEGGR</sequence>
<dbReference type="AlphaFoldDB" id="A0A4Y8IN61"/>
<name>A0A4Y8IN61_9BACI</name>
<organism evidence="1 2">
    <name type="scientific">Filobacillus milosensis</name>
    <dbReference type="NCBI Taxonomy" id="94137"/>
    <lineage>
        <taxon>Bacteria</taxon>
        <taxon>Bacillati</taxon>
        <taxon>Bacillota</taxon>
        <taxon>Bacilli</taxon>
        <taxon>Bacillales</taxon>
        <taxon>Bacillaceae</taxon>
        <taxon>Filobacillus</taxon>
    </lineage>
</organism>
<evidence type="ECO:0000313" key="2">
    <source>
        <dbReference type="Proteomes" id="UP000297975"/>
    </source>
</evidence>
<keyword evidence="2" id="KW-1185">Reference proteome</keyword>
<dbReference type="Proteomes" id="UP000297975">
    <property type="component" value="Unassembled WGS sequence"/>
</dbReference>
<protein>
    <submittedName>
        <fullName evidence="1">Uncharacterized protein</fullName>
    </submittedName>
</protein>
<dbReference type="EMBL" id="SOPW01000008">
    <property type="protein sequence ID" value="TFB21429.1"/>
    <property type="molecule type" value="Genomic_DNA"/>
</dbReference>
<accession>A0A4Y8IN61</accession>
<dbReference type="RefSeq" id="WP_134340093.1">
    <property type="nucleotide sequence ID" value="NZ_SOPW01000008.1"/>
</dbReference>
<proteinExistence type="predicted"/>
<comment type="caution">
    <text evidence="1">The sequence shown here is derived from an EMBL/GenBank/DDBJ whole genome shotgun (WGS) entry which is preliminary data.</text>
</comment>
<reference evidence="1 2" key="1">
    <citation type="submission" date="2019-03" db="EMBL/GenBank/DDBJ databases">
        <authorList>
            <person name="He R.-H."/>
        </authorList>
    </citation>
    <scope>NUCLEOTIDE SEQUENCE [LARGE SCALE GENOMIC DNA]</scope>
    <source>
        <strain evidence="2">SH 714</strain>
    </source>
</reference>
<evidence type="ECO:0000313" key="1">
    <source>
        <dbReference type="EMBL" id="TFB21429.1"/>
    </source>
</evidence>
<gene>
    <name evidence="1" type="ORF">E3U55_08955</name>
</gene>
<dbReference type="OrthoDB" id="2969220at2"/>